<dbReference type="InterPro" id="IPR027417">
    <property type="entry name" value="P-loop_NTPase"/>
</dbReference>
<dbReference type="Pfam" id="PF07650">
    <property type="entry name" value="KH_2"/>
    <property type="match status" value="1"/>
</dbReference>
<dbReference type="PROSITE" id="PS51713">
    <property type="entry name" value="G_ERA"/>
    <property type="match status" value="1"/>
</dbReference>
<dbReference type="InterPro" id="IPR015946">
    <property type="entry name" value="KH_dom-like_a/b"/>
</dbReference>
<evidence type="ECO:0000256" key="8">
    <source>
        <dbReference type="RuleBase" id="RU003761"/>
    </source>
</evidence>
<dbReference type="InterPro" id="IPR004044">
    <property type="entry name" value="KH_dom_type_2"/>
</dbReference>
<protein>
    <recommendedName>
        <fullName evidence="2 6">GTPase Era</fullName>
    </recommendedName>
</protein>
<dbReference type="HAMAP" id="MF_00367">
    <property type="entry name" value="GTPase_Era"/>
    <property type="match status" value="1"/>
</dbReference>
<dbReference type="EMBL" id="JBHLSV010000010">
    <property type="protein sequence ID" value="MFC0674205.1"/>
    <property type="molecule type" value="Genomic_DNA"/>
</dbReference>
<dbReference type="SUPFAM" id="SSF52540">
    <property type="entry name" value="P-loop containing nucleoside triphosphate hydrolases"/>
    <property type="match status" value="1"/>
</dbReference>
<comment type="subunit">
    <text evidence="6">Monomer.</text>
</comment>
<feature type="region of interest" description="G2" evidence="7">
    <location>
        <begin position="47"/>
        <end position="51"/>
    </location>
</feature>
<dbReference type="RefSeq" id="WP_376980141.1">
    <property type="nucleotide sequence ID" value="NZ_JBHLSV010000010.1"/>
</dbReference>
<keyword evidence="4 6" id="KW-0694">RNA-binding</keyword>
<dbReference type="InterPro" id="IPR005225">
    <property type="entry name" value="Small_GTP-bd"/>
</dbReference>
<dbReference type="PANTHER" id="PTHR42698">
    <property type="entry name" value="GTPASE ERA"/>
    <property type="match status" value="1"/>
</dbReference>
<evidence type="ECO:0000256" key="6">
    <source>
        <dbReference type="HAMAP-Rule" id="MF_00367"/>
    </source>
</evidence>
<evidence type="ECO:0000256" key="2">
    <source>
        <dbReference type="ARBA" id="ARBA00020484"/>
    </source>
</evidence>
<evidence type="ECO:0000256" key="3">
    <source>
        <dbReference type="ARBA" id="ARBA00022741"/>
    </source>
</evidence>
<feature type="region of interest" description="G4" evidence="7">
    <location>
        <begin position="135"/>
        <end position="138"/>
    </location>
</feature>
<dbReference type="InterPro" id="IPR005662">
    <property type="entry name" value="GTPase_Era-like"/>
</dbReference>
<comment type="subcellular location">
    <subcellularLocation>
        <location evidence="6">Cytoplasm</location>
    </subcellularLocation>
    <subcellularLocation>
        <location evidence="6">Cell membrane</location>
        <topology evidence="6">Peripheral membrane protein</topology>
    </subcellularLocation>
</comment>
<gene>
    <name evidence="6 11" type="primary">era</name>
    <name evidence="11" type="ORF">ACFFF6_09575</name>
</gene>
<dbReference type="PANTHER" id="PTHR42698:SF1">
    <property type="entry name" value="GTPASE ERA, MITOCHONDRIAL"/>
    <property type="match status" value="1"/>
</dbReference>
<proteinExistence type="inferred from homology"/>
<dbReference type="SUPFAM" id="SSF54814">
    <property type="entry name" value="Prokaryotic type KH domain (KH-domain type II)"/>
    <property type="match status" value="1"/>
</dbReference>
<keyword evidence="3 6" id="KW-0547">Nucleotide-binding</keyword>
<comment type="caution">
    <text evidence="11">The sequence shown here is derived from an EMBL/GenBank/DDBJ whole genome shotgun (WGS) entry which is preliminary data.</text>
</comment>
<name>A0ABV6RB51_9MICO</name>
<feature type="domain" description="KH type-2" evidence="9">
    <location>
        <begin position="216"/>
        <end position="305"/>
    </location>
</feature>
<dbReference type="Pfam" id="PF01926">
    <property type="entry name" value="MMR_HSR1"/>
    <property type="match status" value="1"/>
</dbReference>
<keyword evidence="6" id="KW-0472">Membrane</keyword>
<dbReference type="PRINTS" id="PR00326">
    <property type="entry name" value="GTP1OBG"/>
</dbReference>
<sequence length="319" mass="34732">MTETQSPAGRTHRSGFVALVGRPNVGKSTLTNALVGEKVAITSSKPQTTRRAIRGIVTREDAQIILVDTPGVHRPRTLLGERLNDLVRETLSEVDVVGFCLPADQRIGPGDRFIAEDLAELRGARSRPRVVAVVTKVDLVGPERLTEHLIAVDQLLDVDAIVPISAVTGEQVDVLLEVIAGELPEGPQLYPDDQLTEESRDDRIAELIREAALEGVRDELPHSIAVVIEEVVETDPDGDPFAQVAPGQGRLVVRASLFVERDSQKGIIIGRGGSRLKEVGSTARGEINQLLGRKVHLDLRVKVAKDWQRDPKQLGRLGF</sequence>
<evidence type="ECO:0000256" key="7">
    <source>
        <dbReference type="PROSITE-ProRule" id="PRU01050"/>
    </source>
</evidence>
<feature type="domain" description="Era-type G" evidence="10">
    <location>
        <begin position="13"/>
        <end position="185"/>
    </location>
</feature>
<organism evidence="11 12">
    <name type="scientific">Brachybacterium hainanense</name>
    <dbReference type="NCBI Taxonomy" id="1541174"/>
    <lineage>
        <taxon>Bacteria</taxon>
        <taxon>Bacillati</taxon>
        <taxon>Actinomycetota</taxon>
        <taxon>Actinomycetes</taxon>
        <taxon>Micrococcales</taxon>
        <taxon>Dermabacteraceae</taxon>
        <taxon>Brachybacterium</taxon>
    </lineage>
</organism>
<dbReference type="NCBIfam" id="NF000908">
    <property type="entry name" value="PRK00089.1"/>
    <property type="match status" value="1"/>
</dbReference>
<feature type="region of interest" description="G5" evidence="7">
    <location>
        <begin position="164"/>
        <end position="166"/>
    </location>
</feature>
<keyword evidence="6" id="KW-0963">Cytoplasm</keyword>
<feature type="binding site" evidence="6">
    <location>
        <begin position="68"/>
        <end position="72"/>
    </location>
    <ligand>
        <name>GTP</name>
        <dbReference type="ChEBI" id="CHEBI:37565"/>
    </ligand>
</feature>
<keyword evidence="6" id="KW-0690">Ribosome biogenesis</keyword>
<keyword evidence="5 6" id="KW-0342">GTP-binding</keyword>
<evidence type="ECO:0000256" key="4">
    <source>
        <dbReference type="ARBA" id="ARBA00022884"/>
    </source>
</evidence>
<feature type="region of interest" description="G1" evidence="7">
    <location>
        <begin position="21"/>
        <end position="28"/>
    </location>
</feature>
<keyword evidence="12" id="KW-1185">Reference proteome</keyword>
<dbReference type="Gene3D" id="3.30.300.20">
    <property type="match status" value="1"/>
</dbReference>
<dbReference type="CDD" id="cd04163">
    <property type="entry name" value="Era"/>
    <property type="match status" value="1"/>
</dbReference>
<keyword evidence="6" id="KW-1003">Cell membrane</keyword>
<comment type="similarity">
    <text evidence="1 6 7 8">Belongs to the TRAFAC class TrmE-Era-EngA-EngB-Septin-like GTPase superfamily. Era GTPase family.</text>
</comment>
<feature type="binding site" evidence="6">
    <location>
        <begin position="135"/>
        <end position="138"/>
    </location>
    <ligand>
        <name>GTP</name>
        <dbReference type="ChEBI" id="CHEBI:37565"/>
    </ligand>
</feature>
<evidence type="ECO:0000313" key="12">
    <source>
        <dbReference type="Proteomes" id="UP001589793"/>
    </source>
</evidence>
<keyword evidence="6" id="KW-0699">rRNA-binding</keyword>
<feature type="binding site" evidence="6">
    <location>
        <begin position="21"/>
        <end position="28"/>
    </location>
    <ligand>
        <name>GTP</name>
        <dbReference type="ChEBI" id="CHEBI:37565"/>
    </ligand>
</feature>
<reference evidence="11 12" key="1">
    <citation type="submission" date="2024-09" db="EMBL/GenBank/DDBJ databases">
        <authorList>
            <person name="Sun Q."/>
            <person name="Mori K."/>
        </authorList>
    </citation>
    <scope>NUCLEOTIDE SEQUENCE [LARGE SCALE GENOMIC DNA]</scope>
    <source>
        <strain evidence="11 12">CICC 10874</strain>
    </source>
</reference>
<dbReference type="Proteomes" id="UP001589793">
    <property type="component" value="Unassembled WGS sequence"/>
</dbReference>
<dbReference type="NCBIfam" id="TIGR00231">
    <property type="entry name" value="small_GTP"/>
    <property type="match status" value="1"/>
</dbReference>
<feature type="region of interest" description="G3" evidence="7">
    <location>
        <begin position="68"/>
        <end position="71"/>
    </location>
</feature>
<evidence type="ECO:0000259" key="10">
    <source>
        <dbReference type="PROSITE" id="PS51713"/>
    </source>
</evidence>
<dbReference type="PROSITE" id="PS50823">
    <property type="entry name" value="KH_TYPE_2"/>
    <property type="match status" value="1"/>
</dbReference>
<evidence type="ECO:0000313" key="11">
    <source>
        <dbReference type="EMBL" id="MFC0674205.1"/>
    </source>
</evidence>
<evidence type="ECO:0000256" key="5">
    <source>
        <dbReference type="ARBA" id="ARBA00023134"/>
    </source>
</evidence>
<evidence type="ECO:0000256" key="1">
    <source>
        <dbReference type="ARBA" id="ARBA00007921"/>
    </source>
</evidence>
<dbReference type="NCBIfam" id="TIGR00436">
    <property type="entry name" value="era"/>
    <property type="match status" value="1"/>
</dbReference>
<comment type="function">
    <text evidence="6">An essential GTPase that binds both GDP and GTP, with rapid nucleotide exchange. Plays a role in 16S rRNA processing and 30S ribosomal subunit biogenesis and possibly also in cell cycle regulation and energy metabolism.</text>
</comment>
<dbReference type="InterPro" id="IPR006073">
    <property type="entry name" value="GTP-bd"/>
</dbReference>
<dbReference type="InterPro" id="IPR009019">
    <property type="entry name" value="KH_sf_prok-type"/>
</dbReference>
<evidence type="ECO:0000259" key="9">
    <source>
        <dbReference type="PROSITE" id="PS50823"/>
    </source>
</evidence>
<dbReference type="InterPro" id="IPR030388">
    <property type="entry name" value="G_ERA_dom"/>
</dbReference>
<dbReference type="Gene3D" id="3.40.50.300">
    <property type="entry name" value="P-loop containing nucleotide triphosphate hydrolases"/>
    <property type="match status" value="1"/>
</dbReference>
<dbReference type="CDD" id="cd22534">
    <property type="entry name" value="KH-II_Era"/>
    <property type="match status" value="1"/>
</dbReference>
<accession>A0ABV6RB51</accession>